<comment type="caution">
    <text evidence="2">The sequence shown here is derived from an EMBL/GenBank/DDBJ whole genome shotgun (WGS) entry which is preliminary data.</text>
</comment>
<sequence>MNTDDFLKVTLRKPLEDESRNIRYETITLTEPVLMQVEQFYDMQKKSNALAAMRLLVSLVSGVPESIIRRLPYTEFRRCEEYMTGFLTWSPSGGGGN</sequence>
<organism evidence="2">
    <name type="scientific">Salmonella newport</name>
    <dbReference type="NCBI Taxonomy" id="108619"/>
    <lineage>
        <taxon>Bacteria</taxon>
        <taxon>Pseudomonadati</taxon>
        <taxon>Pseudomonadota</taxon>
        <taxon>Gammaproteobacteria</taxon>
        <taxon>Enterobacterales</taxon>
        <taxon>Enterobacteriaceae</taxon>
        <taxon>Salmonella</taxon>
    </lineage>
</organism>
<dbReference type="EMBL" id="AAHWTY010000088">
    <property type="protein sequence ID" value="ECB1915084.1"/>
    <property type="molecule type" value="Genomic_DNA"/>
</dbReference>
<reference evidence="2" key="1">
    <citation type="submission" date="2019-03" db="EMBL/GenBank/DDBJ databases">
        <authorList>
            <person name="Ashton P.M."/>
            <person name="Dallman T."/>
            <person name="Nair S."/>
            <person name="De Pinna E."/>
            <person name="Peters T."/>
            <person name="Grant K."/>
        </authorList>
    </citation>
    <scope>NUCLEOTIDE SEQUENCE [LARGE SCALE GENOMIC DNA]</scope>
    <source>
        <strain evidence="2">271153</strain>
        <strain evidence="1">500372</strain>
    </source>
</reference>
<accession>A0A5Y0S1Y7</accession>
<dbReference type="AlphaFoldDB" id="A0A5Y0S1Y7"/>
<dbReference type="Proteomes" id="UP000839827">
    <property type="component" value="Unassembled WGS sequence"/>
</dbReference>
<evidence type="ECO:0000313" key="1">
    <source>
        <dbReference type="EMBL" id="ECB1915084.1"/>
    </source>
</evidence>
<dbReference type="EMBL" id="AAHYLK010000047">
    <property type="protein sequence ID" value="ECB7109462.1"/>
    <property type="molecule type" value="Genomic_DNA"/>
</dbReference>
<dbReference type="Pfam" id="PF10109">
    <property type="entry name" value="Phage_TAC_7"/>
    <property type="match status" value="1"/>
</dbReference>
<proteinExistence type="predicted"/>
<evidence type="ECO:0000313" key="2">
    <source>
        <dbReference type="EMBL" id="ECB7109462.1"/>
    </source>
</evidence>
<dbReference type="InterPro" id="IPR019289">
    <property type="entry name" value="Phage_tail_E/E"/>
</dbReference>
<gene>
    <name evidence="2" type="ORF">E1A34_26070</name>
    <name evidence="1" type="ORF">EVG73_22270</name>
</gene>
<protein>
    <submittedName>
        <fullName evidence="2">Phage tail assembly protein</fullName>
    </submittedName>
</protein>
<name>A0A5Y0S1Y7_SALNE</name>